<gene>
    <name evidence="3" type="ORF">GCM10010124_03710</name>
</gene>
<feature type="transmembrane region" description="Helical" evidence="2">
    <location>
        <begin position="248"/>
        <end position="270"/>
    </location>
</feature>
<reference evidence="3" key="1">
    <citation type="journal article" date="2014" name="Int. J. Syst. Evol. Microbiol.">
        <title>Complete genome sequence of Corynebacterium casei LMG S-19264T (=DSM 44701T), isolated from a smear-ripened cheese.</title>
        <authorList>
            <consortium name="US DOE Joint Genome Institute (JGI-PGF)"/>
            <person name="Walter F."/>
            <person name="Albersmeier A."/>
            <person name="Kalinowski J."/>
            <person name="Ruckert C."/>
        </authorList>
    </citation>
    <scope>NUCLEOTIDE SEQUENCE</scope>
    <source>
        <strain evidence="3">JCM 3091</strain>
    </source>
</reference>
<dbReference type="InterPro" id="IPR045931">
    <property type="entry name" value="DUF6350"/>
</dbReference>
<dbReference type="RefSeq" id="WP_189112360.1">
    <property type="nucleotide sequence ID" value="NZ_BMQC01000001.1"/>
</dbReference>
<evidence type="ECO:0000313" key="3">
    <source>
        <dbReference type="EMBL" id="GGK14451.1"/>
    </source>
</evidence>
<dbReference type="AlphaFoldDB" id="A0A8J3BH22"/>
<proteinExistence type="predicted"/>
<keyword evidence="2" id="KW-0472">Membrane</keyword>
<feature type="transmembrane region" description="Helical" evidence="2">
    <location>
        <begin position="78"/>
        <end position="97"/>
    </location>
</feature>
<feature type="transmembrane region" description="Helical" evidence="2">
    <location>
        <begin position="353"/>
        <end position="375"/>
    </location>
</feature>
<feature type="transmembrane region" description="Helical" evidence="2">
    <location>
        <begin position="132"/>
        <end position="150"/>
    </location>
</feature>
<feature type="transmembrane region" description="Helical" evidence="2">
    <location>
        <begin position="208"/>
        <end position="227"/>
    </location>
</feature>
<evidence type="ECO:0000256" key="2">
    <source>
        <dbReference type="SAM" id="Phobius"/>
    </source>
</evidence>
<sequence>MAATRDETDPGRAAAGRRERARAGGDLRAGGGARAGEDGGTREVDGTQETVLLDLDAPADHPTVVLPRQRRGPRRRRAPLAVAACVAVGLAAAASLAPPLAAALVAAPGGAGAGLRLGLAAWLLGHGVPVRTPVGALTLAPLAVGLLAAWRMERAGLHAVRAVGARRTGAIGRTLAVTGALALVYGLLGGFAALVVGAGVPGVTAPRAVATMVVFGAVAGGLGAARASGVLDRVARWLPEPVRAALRAGALGAATLLAAGAAAAGLSLALSWHDASTMLAAYDTGVAGQLGLTALSVAYAPNVAVWAAAYLLGPGFALGTGTGVTVGDVSVGALPALPLFAGLPPDGLTGLGLFVAAAPVLAGGLGGGLLARAAARRAGADGPDWSRVCGAAALSGPVAGVLLGAAALASRGAVGDGRLADVGPPVLQVTLVAAGGGLVGAIVVAAACALLRRRR</sequence>
<protein>
    <recommendedName>
        <fullName evidence="5">Integral membrane protein</fullName>
    </recommendedName>
</protein>
<feature type="region of interest" description="Disordered" evidence="1">
    <location>
        <begin position="1"/>
        <end position="43"/>
    </location>
</feature>
<dbReference type="EMBL" id="BMQC01000001">
    <property type="protein sequence ID" value="GGK14451.1"/>
    <property type="molecule type" value="Genomic_DNA"/>
</dbReference>
<feature type="transmembrane region" description="Helical" evidence="2">
    <location>
        <begin position="290"/>
        <end position="312"/>
    </location>
</feature>
<comment type="caution">
    <text evidence="3">The sequence shown here is derived from an EMBL/GenBank/DDBJ whole genome shotgun (WGS) entry which is preliminary data.</text>
</comment>
<accession>A0A8J3BH22</accession>
<evidence type="ECO:0008006" key="5">
    <source>
        <dbReference type="Google" id="ProtNLM"/>
    </source>
</evidence>
<keyword evidence="4" id="KW-1185">Reference proteome</keyword>
<reference evidence="3" key="2">
    <citation type="submission" date="2020-09" db="EMBL/GenBank/DDBJ databases">
        <authorList>
            <person name="Sun Q."/>
            <person name="Ohkuma M."/>
        </authorList>
    </citation>
    <scope>NUCLEOTIDE SEQUENCE</scope>
    <source>
        <strain evidence="3">JCM 3091</strain>
    </source>
</reference>
<organism evidence="3 4">
    <name type="scientific">Pilimelia terevasa</name>
    <dbReference type="NCBI Taxonomy" id="53372"/>
    <lineage>
        <taxon>Bacteria</taxon>
        <taxon>Bacillati</taxon>
        <taxon>Actinomycetota</taxon>
        <taxon>Actinomycetes</taxon>
        <taxon>Micromonosporales</taxon>
        <taxon>Micromonosporaceae</taxon>
        <taxon>Pilimelia</taxon>
    </lineage>
</organism>
<name>A0A8J3BH22_9ACTN</name>
<dbReference type="Pfam" id="PF19877">
    <property type="entry name" value="DUF6350"/>
    <property type="match status" value="1"/>
</dbReference>
<feature type="compositionally biased region" description="Basic and acidic residues" evidence="1">
    <location>
        <begin position="1"/>
        <end position="25"/>
    </location>
</feature>
<feature type="transmembrane region" description="Helical" evidence="2">
    <location>
        <begin position="171"/>
        <end position="196"/>
    </location>
</feature>
<evidence type="ECO:0000256" key="1">
    <source>
        <dbReference type="SAM" id="MobiDB-lite"/>
    </source>
</evidence>
<dbReference type="Proteomes" id="UP000662200">
    <property type="component" value="Unassembled WGS sequence"/>
</dbReference>
<feature type="transmembrane region" description="Helical" evidence="2">
    <location>
        <begin position="429"/>
        <end position="451"/>
    </location>
</feature>
<keyword evidence="2" id="KW-0812">Transmembrane</keyword>
<keyword evidence="2" id="KW-1133">Transmembrane helix</keyword>
<feature type="transmembrane region" description="Helical" evidence="2">
    <location>
        <begin position="387"/>
        <end position="409"/>
    </location>
</feature>
<evidence type="ECO:0000313" key="4">
    <source>
        <dbReference type="Proteomes" id="UP000662200"/>
    </source>
</evidence>